<dbReference type="SUPFAM" id="SSF53218">
    <property type="entry name" value="Molybdenum cofactor biosynthesis proteins"/>
    <property type="match status" value="1"/>
</dbReference>
<dbReference type="Pfam" id="PF00994">
    <property type="entry name" value="MoCF_biosynth"/>
    <property type="match status" value="1"/>
</dbReference>
<protein>
    <recommendedName>
        <fullName evidence="4">MoaB/Mog domain-containing protein</fullName>
    </recommendedName>
</protein>
<gene>
    <name evidence="5" type="ORF">IO99_02990</name>
</gene>
<feature type="domain" description="MoaB/Mog" evidence="4">
    <location>
        <begin position="5"/>
        <end position="149"/>
    </location>
</feature>
<dbReference type="InterPro" id="IPR036425">
    <property type="entry name" value="MoaB/Mog-like_dom_sf"/>
</dbReference>
<dbReference type="InterPro" id="IPR001453">
    <property type="entry name" value="MoaB/Mog_dom"/>
</dbReference>
<dbReference type="NCBIfam" id="TIGR00177">
    <property type="entry name" value="molyb_syn"/>
    <property type="match status" value="1"/>
</dbReference>
<comment type="caution">
    <text evidence="5">The sequence shown here is derived from an EMBL/GenBank/DDBJ whole genome shotgun (WGS) entry which is preliminary data.</text>
</comment>
<sequence>MKKTAILTISDKGSEGQRIDETGQVLREYLEKNKYIVHYYKIIPDEVEDIKKELIYMCDELNIPLVITNGGTGFSKRDVTPEATLQVIEKYIPGIGEFMRMKSMEITPRAMLSRGIAGIRKNSLIINLPGSPRGAKENIEFILPSLDHGLKILSGETSECARSEVDL</sequence>
<dbReference type="PROSITE" id="PS01078">
    <property type="entry name" value="MOCF_BIOSYNTHESIS_1"/>
    <property type="match status" value="1"/>
</dbReference>
<dbReference type="AlphaFoldDB" id="A0A084JHF0"/>
<dbReference type="InterPro" id="IPR008284">
    <property type="entry name" value="MoCF_biosynth_CS"/>
</dbReference>
<evidence type="ECO:0000256" key="3">
    <source>
        <dbReference type="ARBA" id="ARBA00023150"/>
    </source>
</evidence>
<evidence type="ECO:0000256" key="2">
    <source>
        <dbReference type="ARBA" id="ARBA00005046"/>
    </source>
</evidence>
<proteinExistence type="predicted"/>
<comment type="function">
    <text evidence="1">May be involved in the biosynthesis of molybdopterin.</text>
</comment>
<dbReference type="InterPro" id="IPR051920">
    <property type="entry name" value="MPT_Adenylyltrnsfr/MoaC-Rel"/>
</dbReference>
<dbReference type="PANTHER" id="PTHR43764:SF1">
    <property type="entry name" value="MOLYBDOPTERIN MOLYBDOTRANSFERASE"/>
    <property type="match status" value="1"/>
</dbReference>
<dbReference type="RefSeq" id="WP_035129960.1">
    <property type="nucleotide sequence ID" value="NZ_JPMD01000003.1"/>
</dbReference>
<dbReference type="eggNOG" id="COG0521">
    <property type="taxonomic scope" value="Bacteria"/>
</dbReference>
<organism evidence="5 6">
    <name type="scientific">Clostridium sulfidigenes</name>
    <dbReference type="NCBI Taxonomy" id="318464"/>
    <lineage>
        <taxon>Bacteria</taxon>
        <taxon>Bacillati</taxon>
        <taxon>Bacillota</taxon>
        <taxon>Clostridia</taxon>
        <taxon>Eubacteriales</taxon>
        <taxon>Clostridiaceae</taxon>
        <taxon>Clostridium</taxon>
    </lineage>
</organism>
<dbReference type="SMART" id="SM00852">
    <property type="entry name" value="MoCF_biosynth"/>
    <property type="match status" value="1"/>
</dbReference>
<dbReference type="GO" id="GO:0006777">
    <property type="term" value="P:Mo-molybdopterin cofactor biosynthetic process"/>
    <property type="evidence" value="ECO:0007669"/>
    <property type="project" value="UniProtKB-KW"/>
</dbReference>
<dbReference type="EMBL" id="JPMD01000003">
    <property type="protein sequence ID" value="KEZ88384.1"/>
    <property type="molecule type" value="Genomic_DNA"/>
</dbReference>
<dbReference type="UniPathway" id="UPA00344"/>
<reference evidence="5 6" key="1">
    <citation type="submission" date="2014-07" db="EMBL/GenBank/DDBJ databases">
        <title>Draft genome of Clostridium sulfidigenes 113A isolated from sediments associated with methane hydrate from Krishna Godavari basin.</title>
        <authorList>
            <person name="Honkalas V.S."/>
            <person name="Dabir A.P."/>
            <person name="Arora P."/>
            <person name="Dhakephalkar P.K."/>
        </authorList>
    </citation>
    <scope>NUCLEOTIDE SEQUENCE [LARGE SCALE GENOMIC DNA]</scope>
    <source>
        <strain evidence="5 6">113A</strain>
    </source>
</reference>
<keyword evidence="3" id="KW-0501">Molybdenum cofactor biosynthesis</keyword>
<evidence type="ECO:0000313" key="6">
    <source>
        <dbReference type="Proteomes" id="UP000028542"/>
    </source>
</evidence>
<dbReference type="Proteomes" id="UP000028542">
    <property type="component" value="Unassembled WGS sequence"/>
</dbReference>
<evidence type="ECO:0000259" key="4">
    <source>
        <dbReference type="SMART" id="SM00852"/>
    </source>
</evidence>
<dbReference type="STRING" id="318464.IO99_02990"/>
<name>A0A084JHF0_9CLOT</name>
<dbReference type="Gene3D" id="3.40.980.10">
    <property type="entry name" value="MoaB/Mog-like domain"/>
    <property type="match status" value="1"/>
</dbReference>
<accession>A0A084JHF0</accession>
<keyword evidence="6" id="KW-1185">Reference proteome</keyword>
<evidence type="ECO:0000256" key="1">
    <source>
        <dbReference type="ARBA" id="ARBA00003487"/>
    </source>
</evidence>
<evidence type="ECO:0000313" key="5">
    <source>
        <dbReference type="EMBL" id="KEZ88384.1"/>
    </source>
</evidence>
<dbReference type="CDD" id="cd00886">
    <property type="entry name" value="MogA_MoaB"/>
    <property type="match status" value="1"/>
</dbReference>
<dbReference type="PANTHER" id="PTHR43764">
    <property type="entry name" value="MOLYBDENUM COFACTOR BIOSYNTHESIS"/>
    <property type="match status" value="1"/>
</dbReference>
<comment type="pathway">
    <text evidence="2">Cofactor biosynthesis; molybdopterin biosynthesis.</text>
</comment>